<keyword evidence="2" id="KW-1185">Reference proteome</keyword>
<proteinExistence type="predicted"/>
<dbReference type="KEGG" id="sbf:JCM31447_26440"/>
<protein>
    <submittedName>
        <fullName evidence="1">Uncharacterized protein</fullName>
    </submittedName>
</protein>
<dbReference type="AlphaFoldDB" id="A0A4P2VPP0"/>
<dbReference type="Proteomes" id="UP000291236">
    <property type="component" value="Chromosome"/>
</dbReference>
<gene>
    <name evidence="1" type="ORF">JCM31447_26440</name>
</gene>
<accession>A0A4P2VPP0</accession>
<sequence>MQSDKEILGKQLPKIARYILFYEGKVYIEASDKALENTLKEPEQNLENDDGIRFFIAKEVSGDQITALEKVIKNFTDDKNSLIIPYEVTADGIHYRSDIGVNHLMRAIKKINLVVPNLSAKKVHGMNDAIEITKIK</sequence>
<dbReference type="EMBL" id="AP019368">
    <property type="protein sequence ID" value="BBH54184.1"/>
    <property type="molecule type" value="Genomic_DNA"/>
</dbReference>
<name>A0A4P2VPP0_FLUSA</name>
<organism evidence="1 2">
    <name type="scientific">Fluviispira sanaruensis</name>
    <dbReference type="NCBI Taxonomy" id="2493639"/>
    <lineage>
        <taxon>Bacteria</taxon>
        <taxon>Pseudomonadati</taxon>
        <taxon>Bdellovibrionota</taxon>
        <taxon>Oligoflexia</taxon>
        <taxon>Silvanigrellales</taxon>
        <taxon>Silvanigrellaceae</taxon>
        <taxon>Fluviispira</taxon>
    </lineage>
</organism>
<evidence type="ECO:0000313" key="1">
    <source>
        <dbReference type="EMBL" id="BBH54184.1"/>
    </source>
</evidence>
<reference evidence="1 2" key="1">
    <citation type="submission" date="2018-12" db="EMBL/GenBank/DDBJ databases">
        <title>Rubrispira sanarue gen. nov., sp., nov., a member of the order Silvanigrellales, isolated from a brackish lake in Hamamatsu Japan.</title>
        <authorList>
            <person name="Maejima Y."/>
            <person name="Iino T."/>
            <person name="Muraguchi Y."/>
            <person name="Fukuda K."/>
            <person name="Nojiri H."/>
            <person name="Ohkuma M."/>
            <person name="Moriuchi R."/>
            <person name="Dohra H."/>
            <person name="Kimbara K."/>
            <person name="Shintani M."/>
        </authorList>
    </citation>
    <scope>NUCLEOTIDE SEQUENCE [LARGE SCALE GENOMIC DNA]</scope>
    <source>
        <strain evidence="1 2">RF1110005</strain>
    </source>
</reference>
<evidence type="ECO:0000313" key="2">
    <source>
        <dbReference type="Proteomes" id="UP000291236"/>
    </source>
</evidence>